<dbReference type="AlphaFoldDB" id="A0A1I6PSG8"/>
<reference evidence="2 5" key="2">
    <citation type="submission" date="2019-07" db="EMBL/GenBank/DDBJ databases">
        <title>Whole genome shotgun sequence of Halolactibacillus miurensis NBRC 100873.</title>
        <authorList>
            <person name="Hosoyama A."/>
            <person name="Uohara A."/>
            <person name="Ohji S."/>
            <person name="Ichikawa N."/>
        </authorList>
    </citation>
    <scope>NUCLEOTIDE SEQUENCE [LARGE SCALE GENOMIC DNA]</scope>
    <source>
        <strain evidence="2 5">NBRC 100873</strain>
    </source>
</reference>
<evidence type="ECO:0000313" key="5">
    <source>
        <dbReference type="Proteomes" id="UP000321773"/>
    </source>
</evidence>
<evidence type="ECO:0000256" key="1">
    <source>
        <dbReference type="SAM" id="Phobius"/>
    </source>
</evidence>
<evidence type="ECO:0000313" key="4">
    <source>
        <dbReference type="Proteomes" id="UP000199139"/>
    </source>
</evidence>
<proteinExistence type="predicted"/>
<dbReference type="InterPro" id="IPR014198">
    <property type="entry name" value="Spore_III_AB"/>
</dbReference>
<keyword evidence="1" id="KW-0472">Membrane</keyword>
<name>A0A1I6PSG8_9BACI</name>
<evidence type="ECO:0000313" key="3">
    <source>
        <dbReference type="EMBL" id="SFS43116.1"/>
    </source>
</evidence>
<keyword evidence="1" id="KW-0812">Transmembrane</keyword>
<dbReference type="Proteomes" id="UP000199139">
    <property type="component" value="Unassembled WGS sequence"/>
</dbReference>
<sequence length="166" mass="19238">MPSWLLIMVFFCISALGFVKAEKLKRRQTSLKACHLFFQSLRREIDYHHYYIDQHISQYVKGKSGLFYAFLIEVSQGSGSFQSRFKVALDMYHARLALSKTDVFMLEEFGDIVGSTSMTEQLRHLDFLVQYVEIELEALKGRIDQDVHLYIISSMLMGGLIIILLL</sequence>
<dbReference type="Pfam" id="PF09548">
    <property type="entry name" value="Spore_III_AB"/>
    <property type="match status" value="1"/>
</dbReference>
<gene>
    <name evidence="2" type="ORF">HMI01_14080</name>
    <name evidence="3" type="ORF">SAMN05421668_102174</name>
</gene>
<keyword evidence="5" id="KW-1185">Reference proteome</keyword>
<feature type="transmembrane region" description="Helical" evidence="1">
    <location>
        <begin position="147"/>
        <end position="165"/>
    </location>
</feature>
<keyword evidence="1" id="KW-1133">Transmembrane helix</keyword>
<dbReference type="STRING" id="306541.SAMN05421668_102174"/>
<dbReference type="Proteomes" id="UP000321773">
    <property type="component" value="Unassembled WGS sequence"/>
</dbReference>
<accession>A0A1I6PSG8</accession>
<organism evidence="3 4">
    <name type="scientific">Halolactibacillus miurensis</name>
    <dbReference type="NCBI Taxonomy" id="306541"/>
    <lineage>
        <taxon>Bacteria</taxon>
        <taxon>Bacillati</taxon>
        <taxon>Bacillota</taxon>
        <taxon>Bacilli</taxon>
        <taxon>Bacillales</taxon>
        <taxon>Bacillaceae</taxon>
        <taxon>Halolactibacillus</taxon>
    </lineage>
</organism>
<protein>
    <submittedName>
        <fullName evidence="3">Stage III sporulation protein AB</fullName>
    </submittedName>
</protein>
<dbReference type="EMBL" id="FPAI01000002">
    <property type="protein sequence ID" value="SFS43116.1"/>
    <property type="molecule type" value="Genomic_DNA"/>
</dbReference>
<dbReference type="EMBL" id="BJWJ01000012">
    <property type="protein sequence ID" value="GEM04420.1"/>
    <property type="molecule type" value="Genomic_DNA"/>
</dbReference>
<evidence type="ECO:0000313" key="2">
    <source>
        <dbReference type="EMBL" id="GEM04420.1"/>
    </source>
</evidence>
<reference evidence="3 4" key="1">
    <citation type="submission" date="2016-10" db="EMBL/GenBank/DDBJ databases">
        <authorList>
            <person name="de Groot N.N."/>
        </authorList>
    </citation>
    <scope>NUCLEOTIDE SEQUENCE [LARGE SCALE GENOMIC DNA]</scope>
    <source>
        <strain evidence="3 4">DSM 17074</strain>
    </source>
</reference>